<dbReference type="EMBL" id="JABRWO010000007">
    <property type="protein sequence ID" value="MBA2115486.1"/>
    <property type="molecule type" value="Genomic_DNA"/>
</dbReference>
<evidence type="ECO:0000313" key="3">
    <source>
        <dbReference type="Proteomes" id="UP000551616"/>
    </source>
</evidence>
<reference evidence="2 3" key="1">
    <citation type="submission" date="2020-05" db="EMBL/GenBank/DDBJ databases">
        <title>Bremerella alba sp. nov., a novel planctomycete isolated from the surface of the macroalga Fucus spiralis.</title>
        <authorList>
            <person name="Godinho O."/>
            <person name="Botelho R."/>
            <person name="Albuquerque L."/>
            <person name="Wiegand S."/>
            <person name="Da Costa M.S."/>
            <person name="Lobo-Da-Cunha A."/>
            <person name="Jogler C."/>
            <person name="Lage O.M."/>
        </authorList>
    </citation>
    <scope>NUCLEOTIDE SEQUENCE [LARGE SCALE GENOMIC DNA]</scope>
    <source>
        <strain evidence="2 3">FF15</strain>
    </source>
</reference>
<name>A0A7V8V603_9BACT</name>
<dbReference type="Proteomes" id="UP000551616">
    <property type="component" value="Unassembled WGS sequence"/>
</dbReference>
<feature type="transmembrane region" description="Helical" evidence="1">
    <location>
        <begin position="40"/>
        <end position="62"/>
    </location>
</feature>
<feature type="transmembrane region" description="Helical" evidence="1">
    <location>
        <begin position="6"/>
        <end position="28"/>
    </location>
</feature>
<sequence length="102" mass="11094">MEGISLVLLGLCWLLGAVNIVCFIMVLAKMFHYEDVGLAGITLLLTVCSGVGVLLGFIAGWMNVAKYDALKLMGFWSAITFAQFMFAIAYVLIQLQVEGVLN</sequence>
<evidence type="ECO:0000256" key="1">
    <source>
        <dbReference type="SAM" id="Phobius"/>
    </source>
</evidence>
<dbReference type="AlphaFoldDB" id="A0A7V8V603"/>
<dbReference type="RefSeq" id="WP_207396924.1">
    <property type="nucleotide sequence ID" value="NZ_JABRWO010000007.1"/>
</dbReference>
<accession>A0A7V8V603</accession>
<keyword evidence="3" id="KW-1185">Reference proteome</keyword>
<protein>
    <submittedName>
        <fullName evidence="2">Uncharacterized protein</fullName>
    </submittedName>
</protein>
<evidence type="ECO:0000313" key="2">
    <source>
        <dbReference type="EMBL" id="MBA2115486.1"/>
    </source>
</evidence>
<keyword evidence="1" id="KW-1133">Transmembrane helix</keyword>
<proteinExistence type="predicted"/>
<gene>
    <name evidence="2" type="ORF">HOV93_26680</name>
</gene>
<organism evidence="2 3">
    <name type="scientific">Bremerella alba</name>
    <dbReference type="NCBI Taxonomy" id="980252"/>
    <lineage>
        <taxon>Bacteria</taxon>
        <taxon>Pseudomonadati</taxon>
        <taxon>Planctomycetota</taxon>
        <taxon>Planctomycetia</taxon>
        <taxon>Pirellulales</taxon>
        <taxon>Pirellulaceae</taxon>
        <taxon>Bremerella</taxon>
    </lineage>
</organism>
<feature type="transmembrane region" description="Helical" evidence="1">
    <location>
        <begin position="74"/>
        <end position="93"/>
    </location>
</feature>
<keyword evidence="1" id="KW-0812">Transmembrane</keyword>
<comment type="caution">
    <text evidence="2">The sequence shown here is derived from an EMBL/GenBank/DDBJ whole genome shotgun (WGS) entry which is preliminary data.</text>
</comment>
<keyword evidence="1" id="KW-0472">Membrane</keyword>